<name>A0ABR2HCQ2_9EUKA</name>
<keyword evidence="11" id="KW-1185">Reference proteome</keyword>
<dbReference type="InterPro" id="IPR022398">
    <property type="entry name" value="Peptidase_S8_His-AS"/>
</dbReference>
<dbReference type="InterPro" id="IPR008979">
    <property type="entry name" value="Galactose-bd-like_sf"/>
</dbReference>
<comment type="caution">
    <text evidence="10">The sequence shown here is derived from an EMBL/GenBank/DDBJ whole genome shotgun (WGS) entry which is preliminary data.</text>
</comment>
<dbReference type="SUPFAM" id="SSF52743">
    <property type="entry name" value="Subtilisin-like"/>
    <property type="match status" value="1"/>
</dbReference>
<comment type="similarity">
    <text evidence="1 5 6">Belongs to the peptidase S8 family.</text>
</comment>
<dbReference type="PROSITE" id="PS00136">
    <property type="entry name" value="SUBTILASE_ASP"/>
    <property type="match status" value="1"/>
</dbReference>
<keyword evidence="2 5" id="KW-0645">Protease</keyword>
<accession>A0ABR2HCQ2</accession>
<dbReference type="InterPro" id="IPR051048">
    <property type="entry name" value="Peptidase_S8/S53_subtilisin"/>
</dbReference>
<feature type="active site" description="Charge relay system" evidence="5">
    <location>
        <position position="250"/>
    </location>
</feature>
<dbReference type="EMBL" id="JAPFFF010000032">
    <property type="protein sequence ID" value="KAK8844480.1"/>
    <property type="molecule type" value="Genomic_DNA"/>
</dbReference>
<dbReference type="InterPro" id="IPR000742">
    <property type="entry name" value="EGF"/>
</dbReference>
<dbReference type="SUPFAM" id="SSF49785">
    <property type="entry name" value="Galactose-binding domain-like"/>
    <property type="match status" value="1"/>
</dbReference>
<feature type="active site" description="Charge relay system" evidence="5">
    <location>
        <position position="620"/>
    </location>
</feature>
<dbReference type="Pfam" id="PF23106">
    <property type="entry name" value="EGF_Teneurin"/>
    <property type="match status" value="1"/>
</dbReference>
<evidence type="ECO:0000256" key="1">
    <source>
        <dbReference type="ARBA" id="ARBA00011073"/>
    </source>
</evidence>
<dbReference type="PROSITE" id="PS00138">
    <property type="entry name" value="SUBTILASE_SER"/>
    <property type="match status" value="1"/>
</dbReference>
<reference evidence="10 11" key="1">
    <citation type="submission" date="2024-04" db="EMBL/GenBank/DDBJ databases">
        <title>Tritrichomonas musculus Genome.</title>
        <authorList>
            <person name="Alves-Ferreira E."/>
            <person name="Grigg M."/>
            <person name="Lorenzi H."/>
            <person name="Galac M."/>
        </authorList>
    </citation>
    <scope>NUCLEOTIDE SEQUENCE [LARGE SCALE GENOMIC DNA]</scope>
    <source>
        <strain evidence="10 11">EAF2021</strain>
    </source>
</reference>
<evidence type="ECO:0000259" key="8">
    <source>
        <dbReference type="PROSITE" id="PS00022"/>
    </source>
</evidence>
<dbReference type="InterPro" id="IPR034058">
    <property type="entry name" value="TagA/B/C/D_pept_dom"/>
</dbReference>
<dbReference type="PROSITE" id="PS00137">
    <property type="entry name" value="SUBTILASE_HIS"/>
    <property type="match status" value="1"/>
</dbReference>
<dbReference type="PANTHER" id="PTHR43399:SF4">
    <property type="entry name" value="CELL WALL-ASSOCIATED PROTEASE"/>
    <property type="match status" value="1"/>
</dbReference>
<feature type="domain" description="EGF-like" evidence="8 9">
    <location>
        <begin position="860"/>
        <end position="871"/>
    </location>
</feature>
<dbReference type="PROSITE" id="PS51892">
    <property type="entry name" value="SUBTILASE"/>
    <property type="match status" value="1"/>
</dbReference>
<evidence type="ECO:0000256" key="4">
    <source>
        <dbReference type="ARBA" id="ARBA00022825"/>
    </source>
</evidence>
<organism evidence="10 11">
    <name type="scientific">Tritrichomonas musculus</name>
    <dbReference type="NCBI Taxonomy" id="1915356"/>
    <lineage>
        <taxon>Eukaryota</taxon>
        <taxon>Metamonada</taxon>
        <taxon>Parabasalia</taxon>
        <taxon>Tritrichomonadida</taxon>
        <taxon>Tritrichomonadidae</taxon>
        <taxon>Tritrichomonas</taxon>
    </lineage>
</organism>
<dbReference type="Proteomes" id="UP001470230">
    <property type="component" value="Unassembled WGS sequence"/>
</dbReference>
<dbReference type="Pfam" id="PF00082">
    <property type="entry name" value="Peptidase_S8"/>
    <property type="match status" value="1"/>
</dbReference>
<keyword evidence="7" id="KW-0472">Membrane</keyword>
<evidence type="ECO:0000256" key="2">
    <source>
        <dbReference type="ARBA" id="ARBA00022670"/>
    </source>
</evidence>
<dbReference type="InterPro" id="IPR000209">
    <property type="entry name" value="Peptidase_S8/S53_dom"/>
</dbReference>
<dbReference type="Gene3D" id="3.40.50.200">
    <property type="entry name" value="Peptidase S8/S53 domain"/>
    <property type="match status" value="2"/>
</dbReference>
<protein>
    <recommendedName>
        <fullName evidence="8 9">EGF-like domain-containing protein</fullName>
    </recommendedName>
</protein>
<gene>
    <name evidence="10" type="ORF">M9Y10_024340</name>
</gene>
<dbReference type="InterPro" id="IPR023827">
    <property type="entry name" value="Peptidase_S8_Asp-AS"/>
</dbReference>
<sequence length="1071" mass="117583">MVVGSPNYLNLSPFRVSSSARKISAPFASHWFLIQVISSIIDISTFGNSKNIYFSSENMVADGWFRMYLNQDQFQFLKDSTHFELYPIEKKLKISPRKVPEKGNYFVHASSDWTSPGNSRIVYRISDTIFYVENLIIDDNVMNDPRILEINPSGTIEMLNRYNTGFLDNGNQISTYNNGIFAPIRSVHNLGINGSGQVINVVDSGVDVFNAFFYDPNNSLDSITSKTNRNHRKVIRIEPYADNTDLVAGHGTHVAGTAAGKAYCDKCGISQYNGIASESKLYFSDIGDSETGQNSGRVDLITQAQIFDELDVHVSSNSWGYSTNEKEIEFSYNKAAYDNPDVLYVFAAGNSGKYNTIYCPGNAKNIATVGSVEKTSSAILEISKVEVFIQNDKTKVAAVDSASLIYKASVDEEMKYYVNLPWTKYESPYLPQDCTEYTVEECHFDERVNATICENVTKKNCSELVPRPDFDGNKYFNGKIAILNTEKVSGPEEDQDFCDKAKYASNFGAVAAICAPSSTYFKCEVDPPIPLIRVSSIDDIKTVLEMGDISLMPYGGDENAQFPKASYQASKGPADSGLFKPDISTPGGMVYSAKGHGPNTEGVVVNASYSSNIRYSSGTSMATPAASALAVLILQYLRDGFYPGLKRGSGPSLTPTSCLLRSILVNTAQKPASLVPESKSQPRSDVGFGVPILDVALGFNGKGFRFIDNETIGTQSHRVYTIKADSNSADLNVTLVYLDPPLDTSNEAIFFADLDLYVKAPNGNVYMGNNISDGESLTLIERVVIDKEDIPENGGEFEIHVISSKYPIESTKILYAIAVNGPFEQSNMEKNPLYLPSKEPADNDCPNNCNGNGSCNKGMCVCKDGFVGPYCSIAVSPIKDGESYDLPYEYGQIKYFKLPLNDPTLGNGVEVSFDIVKSFNLGPVYFCTSFNENPGKIWNAGWECHLACPPPEDAEEDEDYPFFQNYTIKVPVNENPSAMNIALYSSYYEKKNVGLNNIKLKRTAPSKGPTIEPTSSSGDKKKVNSFPLLAIILVSIVAVLVVASIIILIFAVRKKKEYNTAPVSMTLISNA</sequence>
<evidence type="ECO:0000313" key="11">
    <source>
        <dbReference type="Proteomes" id="UP001470230"/>
    </source>
</evidence>
<dbReference type="InterPro" id="IPR015500">
    <property type="entry name" value="Peptidase_S8_subtilisin-rel"/>
</dbReference>
<dbReference type="PANTHER" id="PTHR43399">
    <property type="entry name" value="SUBTILISIN-RELATED"/>
    <property type="match status" value="1"/>
</dbReference>
<evidence type="ECO:0000313" key="10">
    <source>
        <dbReference type="EMBL" id="KAK8844480.1"/>
    </source>
</evidence>
<feature type="active site" description="Charge relay system" evidence="5">
    <location>
        <position position="203"/>
    </location>
</feature>
<proteinExistence type="inferred from homology"/>
<evidence type="ECO:0000256" key="6">
    <source>
        <dbReference type="RuleBase" id="RU003355"/>
    </source>
</evidence>
<evidence type="ECO:0000256" key="5">
    <source>
        <dbReference type="PROSITE-ProRule" id="PRU01240"/>
    </source>
</evidence>
<keyword evidence="3 5" id="KW-0378">Hydrolase</keyword>
<dbReference type="PROSITE" id="PS01186">
    <property type="entry name" value="EGF_2"/>
    <property type="match status" value="1"/>
</dbReference>
<keyword evidence="7" id="KW-1133">Transmembrane helix</keyword>
<dbReference type="PRINTS" id="PR00723">
    <property type="entry name" value="SUBTILISIN"/>
</dbReference>
<evidence type="ECO:0000256" key="7">
    <source>
        <dbReference type="SAM" id="Phobius"/>
    </source>
</evidence>
<keyword evidence="7" id="KW-0812">Transmembrane</keyword>
<keyword evidence="4 5" id="KW-0720">Serine protease</keyword>
<feature type="transmembrane region" description="Helical" evidence="7">
    <location>
        <begin position="1026"/>
        <end position="1052"/>
    </location>
</feature>
<dbReference type="InterPro" id="IPR036852">
    <property type="entry name" value="Peptidase_S8/S53_dom_sf"/>
</dbReference>
<dbReference type="Gene3D" id="2.60.120.380">
    <property type="match status" value="1"/>
</dbReference>
<dbReference type="Gene3D" id="2.10.25.10">
    <property type="entry name" value="Laminin"/>
    <property type="match status" value="1"/>
</dbReference>
<dbReference type="CDD" id="cd04842">
    <property type="entry name" value="Peptidases_S8_Kp43_protease"/>
    <property type="match status" value="1"/>
</dbReference>
<evidence type="ECO:0000259" key="9">
    <source>
        <dbReference type="PROSITE" id="PS01186"/>
    </source>
</evidence>
<dbReference type="InterPro" id="IPR023828">
    <property type="entry name" value="Peptidase_S8_Ser-AS"/>
</dbReference>
<dbReference type="PROSITE" id="PS00022">
    <property type="entry name" value="EGF_1"/>
    <property type="match status" value="1"/>
</dbReference>
<evidence type="ECO:0000256" key="3">
    <source>
        <dbReference type="ARBA" id="ARBA00022801"/>
    </source>
</evidence>